<dbReference type="Gene3D" id="1.10.1740.10">
    <property type="match status" value="1"/>
</dbReference>
<keyword evidence="5" id="KW-0804">Transcription</keyword>
<dbReference type="InterPro" id="IPR013324">
    <property type="entry name" value="RNA_pol_sigma_r3/r4-like"/>
</dbReference>
<evidence type="ECO:0000256" key="2">
    <source>
        <dbReference type="ARBA" id="ARBA00023015"/>
    </source>
</evidence>
<dbReference type="GO" id="GO:0006352">
    <property type="term" value="P:DNA-templated transcription initiation"/>
    <property type="evidence" value="ECO:0007669"/>
    <property type="project" value="InterPro"/>
</dbReference>
<dbReference type="InterPro" id="IPR014284">
    <property type="entry name" value="RNA_pol_sigma-70_dom"/>
</dbReference>
<dbReference type="Proteomes" id="UP000291338">
    <property type="component" value="Unassembled WGS sequence"/>
</dbReference>
<dbReference type="GO" id="GO:0003677">
    <property type="term" value="F:DNA binding"/>
    <property type="evidence" value="ECO:0007669"/>
    <property type="project" value="UniProtKB-KW"/>
</dbReference>
<dbReference type="Pfam" id="PF04545">
    <property type="entry name" value="Sigma70_r4"/>
    <property type="match status" value="1"/>
</dbReference>
<dbReference type="AlphaFoldDB" id="A0A4Q7IS93"/>
<evidence type="ECO:0000256" key="3">
    <source>
        <dbReference type="ARBA" id="ARBA00023082"/>
    </source>
</evidence>
<evidence type="ECO:0000313" key="8">
    <source>
        <dbReference type="EMBL" id="RZQ54871.1"/>
    </source>
</evidence>
<evidence type="ECO:0000256" key="5">
    <source>
        <dbReference type="ARBA" id="ARBA00023163"/>
    </source>
</evidence>
<comment type="similarity">
    <text evidence="1">Belongs to the sigma-70 factor family. ECF subfamily.</text>
</comment>
<dbReference type="Gene3D" id="1.10.10.10">
    <property type="entry name" value="Winged helix-like DNA-binding domain superfamily/Winged helix DNA-binding domain"/>
    <property type="match status" value="1"/>
</dbReference>
<feature type="domain" description="RNA polymerase sigma-70 region 4" evidence="7">
    <location>
        <begin position="143"/>
        <end position="191"/>
    </location>
</feature>
<evidence type="ECO:0000256" key="1">
    <source>
        <dbReference type="ARBA" id="ARBA00010641"/>
    </source>
</evidence>
<dbReference type="InterPro" id="IPR007630">
    <property type="entry name" value="RNA_pol_sigma70_r4"/>
</dbReference>
<dbReference type="InterPro" id="IPR036388">
    <property type="entry name" value="WH-like_DNA-bd_sf"/>
</dbReference>
<gene>
    <name evidence="8" type="ORF">C1E23_01455</name>
</gene>
<dbReference type="SUPFAM" id="SSF88659">
    <property type="entry name" value="Sigma3 and sigma4 domains of RNA polymerase sigma factors"/>
    <property type="match status" value="1"/>
</dbReference>
<dbReference type="CDD" id="cd06171">
    <property type="entry name" value="Sigma70_r4"/>
    <property type="match status" value="1"/>
</dbReference>
<dbReference type="SUPFAM" id="SSF88946">
    <property type="entry name" value="Sigma2 domain of RNA polymerase sigma factors"/>
    <property type="match status" value="1"/>
</dbReference>
<sequence length="198" mass="22820">MSTTKQSKTTASDIDGKTLSSWLISVAENRDKCAFANLFKWFSPKIIGFGRKQFNNPVMANELLQETMTNVWRKAHLYNVEKGAATTWIYTVMRNISFDMLRKIQSNQEDTISEDIWPLAEAQNSDEHMFADHLMDKQLEQYLNSLPENQKQVVRGVYFQELSQEQLAKQLNIPLGTVKSRLRLALTKLKQHIGANHD</sequence>
<proteinExistence type="inferred from homology"/>
<dbReference type="EMBL" id="PPSX01000006">
    <property type="protein sequence ID" value="RZQ54871.1"/>
    <property type="molecule type" value="Genomic_DNA"/>
</dbReference>
<name>A0A4Q7IS93_9GAMM</name>
<keyword evidence="3" id="KW-0731">Sigma factor</keyword>
<evidence type="ECO:0000259" key="6">
    <source>
        <dbReference type="Pfam" id="PF04542"/>
    </source>
</evidence>
<dbReference type="InterPro" id="IPR013325">
    <property type="entry name" value="RNA_pol_sigma_r2"/>
</dbReference>
<keyword evidence="2" id="KW-0805">Transcription regulation</keyword>
<evidence type="ECO:0000313" key="9">
    <source>
        <dbReference type="Proteomes" id="UP000291338"/>
    </source>
</evidence>
<dbReference type="RefSeq" id="WP_130253873.1">
    <property type="nucleotide sequence ID" value="NZ_PPSX01000006.1"/>
</dbReference>
<feature type="domain" description="RNA polymerase sigma-70 region 2" evidence="6">
    <location>
        <begin position="42"/>
        <end position="104"/>
    </location>
</feature>
<dbReference type="PANTHER" id="PTHR43133">
    <property type="entry name" value="RNA POLYMERASE ECF-TYPE SIGMA FACTO"/>
    <property type="match status" value="1"/>
</dbReference>
<dbReference type="InterPro" id="IPR039425">
    <property type="entry name" value="RNA_pol_sigma-70-like"/>
</dbReference>
<dbReference type="NCBIfam" id="NF009178">
    <property type="entry name" value="PRK12526.1"/>
    <property type="match status" value="1"/>
</dbReference>
<reference evidence="8 9" key="1">
    <citation type="submission" date="2018-01" db="EMBL/GenBank/DDBJ databases">
        <title>Co-occurrence of chitin degradation, pigmentation and bioactivity in marine Pseudoalteromonas.</title>
        <authorList>
            <person name="Paulsen S."/>
            <person name="Gram L."/>
            <person name="Machado H."/>
        </authorList>
    </citation>
    <scope>NUCLEOTIDE SEQUENCE [LARGE SCALE GENOMIC DNA]</scope>
    <source>
        <strain evidence="8 9">S3898</strain>
    </source>
</reference>
<comment type="caution">
    <text evidence="8">The sequence shown here is derived from an EMBL/GenBank/DDBJ whole genome shotgun (WGS) entry which is preliminary data.</text>
</comment>
<dbReference type="Pfam" id="PF04542">
    <property type="entry name" value="Sigma70_r2"/>
    <property type="match status" value="1"/>
</dbReference>
<dbReference type="PANTHER" id="PTHR43133:SF62">
    <property type="entry name" value="RNA POLYMERASE SIGMA FACTOR SIGZ"/>
    <property type="match status" value="1"/>
</dbReference>
<evidence type="ECO:0000259" key="7">
    <source>
        <dbReference type="Pfam" id="PF04545"/>
    </source>
</evidence>
<dbReference type="GO" id="GO:0016987">
    <property type="term" value="F:sigma factor activity"/>
    <property type="evidence" value="ECO:0007669"/>
    <property type="project" value="UniProtKB-KW"/>
</dbReference>
<keyword evidence="4" id="KW-0238">DNA-binding</keyword>
<protein>
    <submittedName>
        <fullName evidence="8">RNA polymerase subunit sigma</fullName>
    </submittedName>
</protein>
<evidence type="ECO:0000256" key="4">
    <source>
        <dbReference type="ARBA" id="ARBA00023125"/>
    </source>
</evidence>
<organism evidence="8 9">
    <name type="scientific">Pseudoalteromonas phenolica</name>
    <dbReference type="NCBI Taxonomy" id="161398"/>
    <lineage>
        <taxon>Bacteria</taxon>
        <taxon>Pseudomonadati</taxon>
        <taxon>Pseudomonadota</taxon>
        <taxon>Gammaproteobacteria</taxon>
        <taxon>Alteromonadales</taxon>
        <taxon>Pseudoalteromonadaceae</taxon>
        <taxon>Pseudoalteromonas</taxon>
    </lineage>
</organism>
<accession>A0A4Q7IS93</accession>
<dbReference type="InterPro" id="IPR007627">
    <property type="entry name" value="RNA_pol_sigma70_r2"/>
</dbReference>
<dbReference type="NCBIfam" id="TIGR02937">
    <property type="entry name" value="sigma70-ECF"/>
    <property type="match status" value="1"/>
</dbReference>